<comment type="function">
    <text evidence="5">Catalyzes the reduction of FMN to FMNH2 which is used to reduce pyrimidine by RutA via the Rut pathway.</text>
</comment>
<keyword evidence="3 5" id="KW-0560">Oxidoreductase</keyword>
<dbReference type="RefSeq" id="WP_020292630.1">
    <property type="nucleotide sequence ID" value="NZ_JPQT01000010.1"/>
</dbReference>
<keyword evidence="4 5" id="KW-0520">NAD</keyword>
<keyword evidence="2 5" id="KW-0288">FMN</keyword>
<dbReference type="PATRIC" id="fig|317.174.peg.21"/>
<dbReference type="NCBIfam" id="TIGR03615">
    <property type="entry name" value="RutF"/>
    <property type="match status" value="1"/>
</dbReference>
<sequence length="188" mass="19841">MQIAELPVTAPTTAPAPIALQDFRDAMAGLAAAVNVITTDGPHGRFGFTATAVCSVTDSPPTLLVCLNRSASVHPALTAHATLCINTLTSEQRELSNLFGGKTPMAERFAAAQWSEWVTGAPILNGAAASFDCRVSQTVSVGTHDILFCEVLALRRQKDAAALVYFDRNYHQLPPVQPSPTGISHSNG</sequence>
<dbReference type="GO" id="GO:0006212">
    <property type="term" value="P:uracil catabolic process"/>
    <property type="evidence" value="ECO:0007669"/>
    <property type="project" value="UniProtKB-UniRule"/>
</dbReference>
<evidence type="ECO:0000313" key="8">
    <source>
        <dbReference type="Proteomes" id="UP000028643"/>
    </source>
</evidence>
<dbReference type="EMBL" id="JPQT01000010">
    <property type="protein sequence ID" value="KFE56273.1"/>
    <property type="molecule type" value="Genomic_DNA"/>
</dbReference>
<protein>
    <recommendedName>
        <fullName evidence="5">FMN reductase (NADH) RutF</fullName>
        <ecNumber evidence="5">1.5.1.42</ecNumber>
    </recommendedName>
    <alternativeName>
        <fullName evidence="5">FMN reductase</fullName>
    </alternativeName>
    <alternativeName>
        <fullName evidence="5">NADH-flavin reductase RutF</fullName>
    </alternativeName>
    <alternativeName>
        <fullName evidence="5">NADH:flavin oxidoreductase</fullName>
    </alternativeName>
</protein>
<dbReference type="EC" id="1.5.1.42" evidence="5"/>
<dbReference type="InterPro" id="IPR050268">
    <property type="entry name" value="NADH-dep_flavin_reductase"/>
</dbReference>
<dbReference type="InterPro" id="IPR012349">
    <property type="entry name" value="Split_barrel_FMN-bd"/>
</dbReference>
<proteinExistence type="inferred from homology"/>
<dbReference type="GO" id="GO:0010181">
    <property type="term" value="F:FMN binding"/>
    <property type="evidence" value="ECO:0007669"/>
    <property type="project" value="InterPro"/>
</dbReference>
<comment type="caution">
    <text evidence="7">The sequence shown here is derived from an EMBL/GenBank/DDBJ whole genome shotgun (WGS) entry which is preliminary data.</text>
</comment>
<reference evidence="7 8" key="1">
    <citation type="submission" date="2014-07" db="EMBL/GenBank/DDBJ databases">
        <title>Draft Genome Sequences of Environmental Pseudomonas syringae strains.</title>
        <authorList>
            <person name="Baltrus D.A."/>
            <person name="Berge O."/>
            <person name="Morris C."/>
        </authorList>
    </citation>
    <scope>NUCLEOTIDE SEQUENCE [LARGE SCALE GENOMIC DNA]</scope>
    <source>
        <strain evidence="7 8">CEB003</strain>
    </source>
</reference>
<dbReference type="InterPro" id="IPR002563">
    <property type="entry name" value="Flavin_Rdtase-like_dom"/>
</dbReference>
<dbReference type="GO" id="GO:0052874">
    <property type="term" value="F:FMN reductase (NADH) activity"/>
    <property type="evidence" value="ECO:0007669"/>
    <property type="project" value="UniProtKB-EC"/>
</dbReference>
<dbReference type="HAMAP" id="MF_00833">
    <property type="entry name" value="RutF"/>
    <property type="match status" value="1"/>
</dbReference>
<dbReference type="PANTHER" id="PTHR30466">
    <property type="entry name" value="FLAVIN REDUCTASE"/>
    <property type="match status" value="1"/>
</dbReference>
<dbReference type="Pfam" id="PF01613">
    <property type="entry name" value="Flavin_Reduct"/>
    <property type="match status" value="1"/>
</dbReference>
<dbReference type="PANTHER" id="PTHR30466:SF1">
    <property type="entry name" value="FMN REDUCTASE (NADH) RUTF"/>
    <property type="match status" value="1"/>
</dbReference>
<evidence type="ECO:0000256" key="3">
    <source>
        <dbReference type="ARBA" id="ARBA00023002"/>
    </source>
</evidence>
<evidence type="ECO:0000256" key="5">
    <source>
        <dbReference type="HAMAP-Rule" id="MF_00833"/>
    </source>
</evidence>
<name>A0A085VLG0_PSESX</name>
<feature type="domain" description="Flavin reductase like" evidence="6">
    <location>
        <begin position="27"/>
        <end position="172"/>
    </location>
</feature>
<dbReference type="GO" id="GO:0042602">
    <property type="term" value="F:riboflavin reductase (NADPH) activity"/>
    <property type="evidence" value="ECO:0007669"/>
    <property type="project" value="UniProtKB-UniRule"/>
</dbReference>
<evidence type="ECO:0000256" key="2">
    <source>
        <dbReference type="ARBA" id="ARBA00022643"/>
    </source>
</evidence>
<evidence type="ECO:0000256" key="1">
    <source>
        <dbReference type="ARBA" id="ARBA00022630"/>
    </source>
</evidence>
<dbReference type="SUPFAM" id="SSF50475">
    <property type="entry name" value="FMN-binding split barrel"/>
    <property type="match status" value="1"/>
</dbReference>
<dbReference type="SMART" id="SM00903">
    <property type="entry name" value="Flavin_Reduct"/>
    <property type="match status" value="1"/>
</dbReference>
<accession>A0A085VLG0</accession>
<dbReference type="Proteomes" id="UP000028643">
    <property type="component" value="Unassembled WGS sequence"/>
</dbReference>
<dbReference type="GO" id="GO:0019740">
    <property type="term" value="P:nitrogen utilization"/>
    <property type="evidence" value="ECO:0007669"/>
    <property type="project" value="UniProtKB-UniRule"/>
</dbReference>
<dbReference type="AlphaFoldDB" id="A0A085VLG0"/>
<comment type="catalytic activity">
    <reaction evidence="5">
        <text>FMNH2 + NAD(+) = FMN + NADH + 2 H(+)</text>
        <dbReference type="Rhea" id="RHEA:21620"/>
        <dbReference type="ChEBI" id="CHEBI:15378"/>
        <dbReference type="ChEBI" id="CHEBI:57540"/>
        <dbReference type="ChEBI" id="CHEBI:57618"/>
        <dbReference type="ChEBI" id="CHEBI:57945"/>
        <dbReference type="ChEBI" id="CHEBI:58210"/>
        <dbReference type="EC" id="1.5.1.42"/>
    </reaction>
</comment>
<dbReference type="Gene3D" id="2.30.110.10">
    <property type="entry name" value="Electron Transport, Fmn-binding Protein, Chain A"/>
    <property type="match status" value="1"/>
</dbReference>
<comment type="similarity">
    <text evidence="5">Belongs to the non-flavoprotein flavin reductase family. RutF subfamily.</text>
</comment>
<evidence type="ECO:0000259" key="6">
    <source>
        <dbReference type="SMART" id="SM00903"/>
    </source>
</evidence>
<organism evidence="7 8">
    <name type="scientific">Pseudomonas syringae</name>
    <dbReference type="NCBI Taxonomy" id="317"/>
    <lineage>
        <taxon>Bacteria</taxon>
        <taxon>Pseudomonadati</taxon>
        <taxon>Pseudomonadota</taxon>
        <taxon>Gammaproteobacteria</taxon>
        <taxon>Pseudomonadales</taxon>
        <taxon>Pseudomonadaceae</taxon>
        <taxon>Pseudomonas</taxon>
    </lineage>
</organism>
<keyword evidence="1 5" id="KW-0285">Flavoprotein</keyword>
<dbReference type="InterPro" id="IPR019917">
    <property type="entry name" value="RutF"/>
</dbReference>
<gene>
    <name evidence="5" type="primary">rutF</name>
    <name evidence="7" type="ORF">IV02_00085</name>
</gene>
<evidence type="ECO:0000313" key="7">
    <source>
        <dbReference type="EMBL" id="KFE56273.1"/>
    </source>
</evidence>
<evidence type="ECO:0000256" key="4">
    <source>
        <dbReference type="ARBA" id="ARBA00023027"/>
    </source>
</evidence>